<protein>
    <submittedName>
        <fullName evidence="1">Uncharacterized protein</fullName>
    </submittedName>
</protein>
<gene>
    <name evidence="2" type="ORF">MM415A01853_0001</name>
    <name evidence="1" type="ORF">MM415B00360_0008</name>
</gene>
<reference evidence="1" key="1">
    <citation type="submission" date="2020-03" db="EMBL/GenBank/DDBJ databases">
        <title>The deep terrestrial virosphere.</title>
        <authorList>
            <person name="Holmfeldt K."/>
            <person name="Nilsson E."/>
            <person name="Simone D."/>
            <person name="Lopez-Fernandez M."/>
            <person name="Wu X."/>
            <person name="de Brujin I."/>
            <person name="Lundin D."/>
            <person name="Andersson A."/>
            <person name="Bertilsson S."/>
            <person name="Dopson M."/>
        </authorList>
    </citation>
    <scope>NUCLEOTIDE SEQUENCE</scope>
    <source>
        <strain evidence="2">MM415A01853</strain>
        <strain evidence="1">MM415B00360</strain>
    </source>
</reference>
<dbReference type="EMBL" id="MT142150">
    <property type="protein sequence ID" value="QJA75237.1"/>
    <property type="molecule type" value="Genomic_DNA"/>
</dbReference>
<name>A0A6M3J8D9_9ZZZZ</name>
<organism evidence="1">
    <name type="scientific">viral metagenome</name>
    <dbReference type="NCBI Taxonomy" id="1070528"/>
    <lineage>
        <taxon>unclassified sequences</taxon>
        <taxon>metagenomes</taxon>
        <taxon>organismal metagenomes</taxon>
    </lineage>
</organism>
<dbReference type="AlphaFoldDB" id="A0A6M3J8D9"/>
<accession>A0A6M3J8D9</accession>
<proteinExistence type="predicted"/>
<evidence type="ECO:0000313" key="1">
    <source>
        <dbReference type="EMBL" id="QJA66146.1"/>
    </source>
</evidence>
<evidence type="ECO:0000313" key="2">
    <source>
        <dbReference type="EMBL" id="QJA75237.1"/>
    </source>
</evidence>
<sequence length="103" mass="12021">MVEEITEKTHPDIWHFILKIQPEYPHKKARLWRQDFKGLVARYNDQGWMCTYYLILNGLSERFPDKPEDDSPTEFINIPIGALIICTGIQSEGISIVDVFQNP</sequence>
<dbReference type="EMBL" id="MT141550">
    <property type="protein sequence ID" value="QJA66146.1"/>
    <property type="molecule type" value="Genomic_DNA"/>
</dbReference>